<dbReference type="InterPro" id="IPR003615">
    <property type="entry name" value="HNH_nuc"/>
</dbReference>
<feature type="domain" description="HNH nuclease" evidence="1">
    <location>
        <begin position="154"/>
        <end position="199"/>
    </location>
</feature>
<sequence>EKGKAKVVSRTPFVIRLLYPTGEDKQEIVLGIDAGYSKIGYSAKTSSRELMAGELELRNNIKKLIEMRRAYRRGRRSRKWYREPRFDNRGREEGWLAPSLEHKLQTHIRLIDRLKRILPISKIVVEVASFDTQKMQNPEITGVEYQQGELQGYEVREYLLEKWKRKCAYCGNTDVPLEVEHIIPKSRGGSDRVSNLTIA</sequence>
<protein>
    <recommendedName>
        <fullName evidence="1">HNH nuclease domain-containing protein</fullName>
    </recommendedName>
</protein>
<accession>X1P2G2</accession>
<gene>
    <name evidence="2" type="ORF">S06H3_59587</name>
</gene>
<proteinExistence type="predicted"/>
<evidence type="ECO:0000313" key="2">
    <source>
        <dbReference type="EMBL" id="GAI50482.1"/>
    </source>
</evidence>
<comment type="caution">
    <text evidence="2">The sequence shown here is derived from an EMBL/GenBank/DDBJ whole genome shotgun (WGS) entry which is preliminary data.</text>
</comment>
<evidence type="ECO:0000259" key="1">
    <source>
        <dbReference type="SMART" id="SM00507"/>
    </source>
</evidence>
<dbReference type="GO" id="GO:0004519">
    <property type="term" value="F:endonuclease activity"/>
    <property type="evidence" value="ECO:0007669"/>
    <property type="project" value="InterPro"/>
</dbReference>
<feature type="non-terminal residue" evidence="2">
    <location>
        <position position="1"/>
    </location>
</feature>
<name>X1P2G2_9ZZZZ</name>
<dbReference type="GO" id="GO:0008270">
    <property type="term" value="F:zinc ion binding"/>
    <property type="evidence" value="ECO:0007669"/>
    <property type="project" value="InterPro"/>
</dbReference>
<organism evidence="2">
    <name type="scientific">marine sediment metagenome</name>
    <dbReference type="NCBI Taxonomy" id="412755"/>
    <lineage>
        <taxon>unclassified sequences</taxon>
        <taxon>metagenomes</taxon>
        <taxon>ecological metagenomes</taxon>
    </lineage>
</organism>
<dbReference type="GO" id="GO:0003676">
    <property type="term" value="F:nucleic acid binding"/>
    <property type="evidence" value="ECO:0007669"/>
    <property type="project" value="InterPro"/>
</dbReference>
<dbReference type="SMART" id="SM00507">
    <property type="entry name" value="HNHc"/>
    <property type="match status" value="1"/>
</dbReference>
<dbReference type="Gene3D" id="1.10.30.50">
    <property type="match status" value="1"/>
</dbReference>
<dbReference type="InterPro" id="IPR047693">
    <property type="entry name" value="RNA-guided_IscB-like"/>
</dbReference>
<dbReference type="CDD" id="cd00085">
    <property type="entry name" value="HNHc"/>
    <property type="match status" value="1"/>
</dbReference>
<dbReference type="AlphaFoldDB" id="X1P2G2"/>
<reference evidence="2" key="1">
    <citation type="journal article" date="2014" name="Front. Microbiol.">
        <title>High frequency of phylogenetically diverse reductive dehalogenase-homologous genes in deep subseafloor sedimentary metagenomes.</title>
        <authorList>
            <person name="Kawai M."/>
            <person name="Futagami T."/>
            <person name="Toyoda A."/>
            <person name="Takaki Y."/>
            <person name="Nishi S."/>
            <person name="Hori S."/>
            <person name="Arai W."/>
            <person name="Tsubouchi T."/>
            <person name="Morono Y."/>
            <person name="Uchiyama I."/>
            <person name="Ito T."/>
            <person name="Fujiyama A."/>
            <person name="Inagaki F."/>
            <person name="Takami H."/>
        </authorList>
    </citation>
    <scope>NUCLEOTIDE SEQUENCE</scope>
    <source>
        <strain evidence="2">Expedition CK06-06</strain>
    </source>
</reference>
<dbReference type="EMBL" id="BARV01038739">
    <property type="protein sequence ID" value="GAI50482.1"/>
    <property type="molecule type" value="Genomic_DNA"/>
</dbReference>
<dbReference type="NCBIfam" id="NF040563">
    <property type="entry name" value="guided_IscB"/>
    <property type="match status" value="1"/>
</dbReference>
<dbReference type="InterPro" id="IPR025938">
    <property type="entry name" value="RRXRR_dom"/>
</dbReference>
<dbReference type="Pfam" id="PF14239">
    <property type="entry name" value="RRXRR"/>
    <property type="match status" value="1"/>
</dbReference>
<dbReference type="Pfam" id="PF01844">
    <property type="entry name" value="HNH"/>
    <property type="match status" value="1"/>
</dbReference>
<dbReference type="InterPro" id="IPR002711">
    <property type="entry name" value="HNH"/>
</dbReference>
<feature type="non-terminal residue" evidence="2">
    <location>
        <position position="199"/>
    </location>
</feature>